<dbReference type="PANTHER" id="PTHR46797">
    <property type="entry name" value="HTH-TYPE TRANSCRIPTIONAL REGULATOR"/>
    <property type="match status" value="1"/>
</dbReference>
<dbReference type="Proteomes" id="UP000034455">
    <property type="component" value="Unassembled WGS sequence"/>
</dbReference>
<dbReference type="GO" id="GO:0003677">
    <property type="term" value="F:DNA binding"/>
    <property type="evidence" value="ECO:0007669"/>
    <property type="project" value="UniProtKB-KW"/>
</dbReference>
<feature type="domain" description="HTH cro/C1-type" evidence="4">
    <location>
        <begin position="12"/>
        <end position="66"/>
    </location>
</feature>
<dbReference type="GO" id="GO:0003700">
    <property type="term" value="F:DNA-binding transcription factor activity"/>
    <property type="evidence" value="ECO:0007669"/>
    <property type="project" value="TreeGrafter"/>
</dbReference>
<protein>
    <submittedName>
        <fullName evidence="5">HigA protein (Antitoxin to HigB)</fullName>
    </submittedName>
</protein>
<dbReference type="PANTHER" id="PTHR46797:SF23">
    <property type="entry name" value="HTH-TYPE TRANSCRIPTIONAL REGULATOR SUTR"/>
    <property type="match status" value="1"/>
</dbReference>
<dbReference type="Gene3D" id="1.10.260.40">
    <property type="entry name" value="lambda repressor-like DNA-binding domains"/>
    <property type="match status" value="1"/>
</dbReference>
<name>A0A0M2NZA3_STACC</name>
<dbReference type="PATRIC" id="fig|74704.6.peg.1283"/>
<dbReference type="PROSITE" id="PS50943">
    <property type="entry name" value="HTH_CROC1"/>
    <property type="match status" value="1"/>
</dbReference>
<dbReference type="InterPro" id="IPR001387">
    <property type="entry name" value="Cro/C1-type_HTH"/>
</dbReference>
<dbReference type="InterPro" id="IPR014710">
    <property type="entry name" value="RmlC-like_jellyroll"/>
</dbReference>
<comment type="caution">
    <text evidence="5">The sequence shown here is derived from an EMBL/GenBank/DDBJ whole genome shotgun (WGS) entry which is preliminary data.</text>
</comment>
<dbReference type="Pfam" id="PF01381">
    <property type="entry name" value="HTH_3"/>
    <property type="match status" value="1"/>
</dbReference>
<accession>A0A0M2NZA3</accession>
<evidence type="ECO:0000256" key="2">
    <source>
        <dbReference type="ARBA" id="ARBA00023125"/>
    </source>
</evidence>
<dbReference type="Gene3D" id="2.60.120.10">
    <property type="entry name" value="Jelly Rolls"/>
    <property type="match status" value="1"/>
</dbReference>
<dbReference type="RefSeq" id="WP_019469122.1">
    <property type="nucleotide sequence ID" value="NZ_LAKJ01000002.1"/>
</dbReference>
<dbReference type="InterPro" id="IPR011051">
    <property type="entry name" value="RmlC_Cupin_sf"/>
</dbReference>
<organism evidence="5 6">
    <name type="scientific">Staphylococcus cohnii subsp. cohnii</name>
    <dbReference type="NCBI Taxonomy" id="74704"/>
    <lineage>
        <taxon>Bacteria</taxon>
        <taxon>Bacillati</taxon>
        <taxon>Bacillota</taxon>
        <taxon>Bacilli</taxon>
        <taxon>Bacillales</taxon>
        <taxon>Staphylococcaceae</taxon>
        <taxon>Staphylococcus</taxon>
        <taxon>Staphylococcus cohnii species complex</taxon>
    </lineage>
</organism>
<dbReference type="InterPro" id="IPR010982">
    <property type="entry name" value="Lambda_DNA-bd_dom_sf"/>
</dbReference>
<keyword evidence="3" id="KW-0804">Transcription</keyword>
<dbReference type="SUPFAM" id="SSF47413">
    <property type="entry name" value="lambda repressor-like DNA-binding domains"/>
    <property type="match status" value="1"/>
</dbReference>
<gene>
    <name evidence="5" type="ORF">UF66_1249</name>
</gene>
<keyword evidence="2" id="KW-0238">DNA-binding</keyword>
<evidence type="ECO:0000313" key="6">
    <source>
        <dbReference type="Proteomes" id="UP000034455"/>
    </source>
</evidence>
<evidence type="ECO:0000256" key="3">
    <source>
        <dbReference type="ARBA" id="ARBA00023163"/>
    </source>
</evidence>
<dbReference type="CDD" id="cd02209">
    <property type="entry name" value="cupin_XRE_C"/>
    <property type="match status" value="1"/>
</dbReference>
<dbReference type="InterPro" id="IPR050807">
    <property type="entry name" value="TransReg_Diox_bact_type"/>
</dbReference>
<dbReference type="SUPFAM" id="SSF51182">
    <property type="entry name" value="RmlC-like cupins"/>
    <property type="match status" value="1"/>
</dbReference>
<dbReference type="GO" id="GO:0005829">
    <property type="term" value="C:cytosol"/>
    <property type="evidence" value="ECO:0007669"/>
    <property type="project" value="TreeGrafter"/>
</dbReference>
<dbReference type="CDD" id="cd00093">
    <property type="entry name" value="HTH_XRE"/>
    <property type="match status" value="1"/>
</dbReference>
<evidence type="ECO:0000313" key="5">
    <source>
        <dbReference type="EMBL" id="KKI65292.1"/>
    </source>
</evidence>
<dbReference type="Pfam" id="PF07883">
    <property type="entry name" value="Cupin_2"/>
    <property type="match status" value="1"/>
</dbReference>
<dbReference type="AlphaFoldDB" id="A0A0M2NZA3"/>
<proteinExistence type="predicted"/>
<evidence type="ECO:0000259" key="4">
    <source>
        <dbReference type="PROSITE" id="PS50943"/>
    </source>
</evidence>
<reference evidence="5 6" key="1">
    <citation type="submission" date="2015-03" db="EMBL/GenBank/DDBJ databases">
        <title>Genome Assembly of Staphylococcus cohnii subsp. cohnii strain G22B2.</title>
        <authorList>
            <person name="Nair G."/>
            <person name="Kaur G."/>
            <person name="Khatri I."/>
            <person name="Singh N.K."/>
            <person name="Sathyabama S."/>
            <person name="Maurya S.K."/>
            <person name="Subramanian S."/>
            <person name="Agrewala J.N."/>
            <person name="Mayilraj S."/>
        </authorList>
    </citation>
    <scope>NUCLEOTIDE SEQUENCE [LARGE SCALE GENOMIC DNA]</scope>
    <source>
        <strain evidence="5 6">G22B2</strain>
    </source>
</reference>
<dbReference type="SMART" id="SM00530">
    <property type="entry name" value="HTH_XRE"/>
    <property type="match status" value="1"/>
</dbReference>
<evidence type="ECO:0000256" key="1">
    <source>
        <dbReference type="ARBA" id="ARBA00023015"/>
    </source>
</evidence>
<sequence>MYYIQNIIAKNLATYRSKHQLSLDKMANLTGVSKNMLSQIEKGTSNPTITTLWKIANGLHLPLSQLTSTMHEPVDFVDESDIIPIVEDKVKIFPYFPYNERKHFEMFKMEIQPGGKMVSDPHHIQSEEFIIVNSGTLKIDVAQTSYTISSNQAFRFNSDVAHRYYNPTDEVVILTATIHYQAQ</sequence>
<dbReference type="EMBL" id="LAKJ01000002">
    <property type="protein sequence ID" value="KKI65292.1"/>
    <property type="molecule type" value="Genomic_DNA"/>
</dbReference>
<keyword evidence="1" id="KW-0805">Transcription regulation</keyword>
<dbReference type="InterPro" id="IPR013096">
    <property type="entry name" value="Cupin_2"/>
</dbReference>